<dbReference type="EMBL" id="CM042014">
    <property type="protein sequence ID" value="KAI3720954.1"/>
    <property type="molecule type" value="Genomic_DNA"/>
</dbReference>
<name>A0ACB9BG90_CICIN</name>
<dbReference type="Proteomes" id="UP001055811">
    <property type="component" value="Linkage Group LG06"/>
</dbReference>
<protein>
    <submittedName>
        <fullName evidence="1">Uncharacterized protein</fullName>
    </submittedName>
</protein>
<reference evidence="2" key="1">
    <citation type="journal article" date="2022" name="Mol. Ecol. Resour.">
        <title>The genomes of chicory, endive, great burdock and yacon provide insights into Asteraceae palaeo-polyploidization history and plant inulin production.</title>
        <authorList>
            <person name="Fan W."/>
            <person name="Wang S."/>
            <person name="Wang H."/>
            <person name="Wang A."/>
            <person name="Jiang F."/>
            <person name="Liu H."/>
            <person name="Zhao H."/>
            <person name="Xu D."/>
            <person name="Zhang Y."/>
        </authorList>
    </citation>
    <scope>NUCLEOTIDE SEQUENCE [LARGE SCALE GENOMIC DNA]</scope>
    <source>
        <strain evidence="2">cv. Punajuju</strain>
    </source>
</reference>
<evidence type="ECO:0000313" key="2">
    <source>
        <dbReference type="Proteomes" id="UP001055811"/>
    </source>
</evidence>
<comment type="caution">
    <text evidence="1">The sequence shown here is derived from an EMBL/GenBank/DDBJ whole genome shotgun (WGS) entry which is preliminary data.</text>
</comment>
<reference evidence="1 2" key="2">
    <citation type="journal article" date="2022" name="Mol. Ecol. Resour.">
        <title>The genomes of chicory, endive, great burdock and yacon provide insights into Asteraceae paleo-polyploidization history and plant inulin production.</title>
        <authorList>
            <person name="Fan W."/>
            <person name="Wang S."/>
            <person name="Wang H."/>
            <person name="Wang A."/>
            <person name="Jiang F."/>
            <person name="Liu H."/>
            <person name="Zhao H."/>
            <person name="Xu D."/>
            <person name="Zhang Y."/>
        </authorList>
    </citation>
    <scope>NUCLEOTIDE SEQUENCE [LARGE SCALE GENOMIC DNA]</scope>
    <source>
        <strain evidence="2">cv. Punajuju</strain>
        <tissue evidence="1">Leaves</tissue>
    </source>
</reference>
<accession>A0ACB9BG90</accession>
<gene>
    <name evidence="1" type="ORF">L2E82_31953</name>
</gene>
<sequence>MSAFHLITLLPFVFFVISQSSIAAARPLMPERVKAAIQPELNLELPGVQPEKFSSYSGDVVVKKQNVPCEMSSEDGEVGLMKRFGAENYRSLFLSALPKGTTVPPSGPSRRTNAVKN</sequence>
<evidence type="ECO:0000313" key="1">
    <source>
        <dbReference type="EMBL" id="KAI3720954.1"/>
    </source>
</evidence>
<organism evidence="1 2">
    <name type="scientific">Cichorium intybus</name>
    <name type="common">Chicory</name>
    <dbReference type="NCBI Taxonomy" id="13427"/>
    <lineage>
        <taxon>Eukaryota</taxon>
        <taxon>Viridiplantae</taxon>
        <taxon>Streptophyta</taxon>
        <taxon>Embryophyta</taxon>
        <taxon>Tracheophyta</taxon>
        <taxon>Spermatophyta</taxon>
        <taxon>Magnoliopsida</taxon>
        <taxon>eudicotyledons</taxon>
        <taxon>Gunneridae</taxon>
        <taxon>Pentapetalae</taxon>
        <taxon>asterids</taxon>
        <taxon>campanulids</taxon>
        <taxon>Asterales</taxon>
        <taxon>Asteraceae</taxon>
        <taxon>Cichorioideae</taxon>
        <taxon>Cichorieae</taxon>
        <taxon>Cichoriinae</taxon>
        <taxon>Cichorium</taxon>
    </lineage>
</organism>
<keyword evidence="2" id="KW-1185">Reference proteome</keyword>
<proteinExistence type="predicted"/>